<dbReference type="InterPro" id="IPR029052">
    <property type="entry name" value="Metallo-depent_PP-like"/>
</dbReference>
<organism evidence="2 3">
    <name type="scientific">Halocalculus aciditolerans</name>
    <dbReference type="NCBI Taxonomy" id="1383812"/>
    <lineage>
        <taxon>Archaea</taxon>
        <taxon>Methanobacteriati</taxon>
        <taxon>Methanobacteriota</taxon>
        <taxon>Stenosarchaea group</taxon>
        <taxon>Halobacteria</taxon>
        <taxon>Halobacteriales</taxon>
        <taxon>Halobacteriaceae</taxon>
        <taxon>Halocalculus</taxon>
    </lineage>
</organism>
<dbReference type="OrthoDB" id="7513at2157"/>
<proteinExistence type="predicted"/>
<dbReference type="SUPFAM" id="SSF56300">
    <property type="entry name" value="Metallo-dependent phosphatases"/>
    <property type="match status" value="1"/>
</dbReference>
<dbReference type="Proteomes" id="UP000607197">
    <property type="component" value="Unassembled WGS sequence"/>
</dbReference>
<evidence type="ECO:0000313" key="2">
    <source>
        <dbReference type="EMBL" id="GGL66345.1"/>
    </source>
</evidence>
<gene>
    <name evidence="2" type="ORF">GCM10009039_25360</name>
</gene>
<keyword evidence="3" id="KW-1185">Reference proteome</keyword>
<sequence>MKETVPPTGSLMARLDHPRSATPTRFAVVSDPHVATRSEGTSKLFEHTESHLRAAVADINDRDVHAVLSPGDLTKDGEPWNYDAVDAALADLDAPLYAVPGNHDVPKERDDHDTIPVASFADRYADGDLPFHVTVGGVDIVGLNSAGSRDRLYDSHDGEIDDDQLDWLDGVLDGVDDPIVLTHHNLPAMSDQLRRHRDAVEPEMHMPPMTRNVDPFLGALAAVDHPLLLTGHLHLPSTARMRGVREVMSPTTCSFPQSYLVVDVDETGTTIALVPVADADDLAMAHARRTADSTTSRGLTTIAAARLAAFPLVDEHAD</sequence>
<comment type="caution">
    <text evidence="2">The sequence shown here is derived from an EMBL/GenBank/DDBJ whole genome shotgun (WGS) entry which is preliminary data.</text>
</comment>
<feature type="domain" description="Calcineurin-like phosphoesterase" evidence="1">
    <location>
        <begin position="25"/>
        <end position="234"/>
    </location>
</feature>
<dbReference type="AlphaFoldDB" id="A0A830FM66"/>
<dbReference type="Pfam" id="PF00149">
    <property type="entry name" value="Metallophos"/>
    <property type="match status" value="1"/>
</dbReference>
<name>A0A830FM66_9EURY</name>
<dbReference type="PANTHER" id="PTHR43143">
    <property type="entry name" value="METALLOPHOSPHOESTERASE, CALCINEURIN SUPERFAMILY"/>
    <property type="match status" value="1"/>
</dbReference>
<dbReference type="RefSeq" id="WP_188979466.1">
    <property type="nucleotide sequence ID" value="NZ_BMPG01000003.1"/>
</dbReference>
<dbReference type="PANTHER" id="PTHR43143:SF1">
    <property type="entry name" value="SERINE_THREONINE-PROTEIN PHOSPHATASE CPPED1"/>
    <property type="match status" value="1"/>
</dbReference>
<accession>A0A830FM66</accession>
<reference evidence="2" key="1">
    <citation type="journal article" date="2014" name="Int. J. Syst. Evol. Microbiol.">
        <title>Complete genome sequence of Corynebacterium casei LMG S-19264T (=DSM 44701T), isolated from a smear-ripened cheese.</title>
        <authorList>
            <consortium name="US DOE Joint Genome Institute (JGI-PGF)"/>
            <person name="Walter F."/>
            <person name="Albersmeier A."/>
            <person name="Kalinowski J."/>
            <person name="Ruckert C."/>
        </authorList>
    </citation>
    <scope>NUCLEOTIDE SEQUENCE</scope>
    <source>
        <strain evidence="2">JCM 19596</strain>
    </source>
</reference>
<dbReference type="InterPro" id="IPR004843">
    <property type="entry name" value="Calcineurin-like_PHP"/>
</dbReference>
<evidence type="ECO:0000259" key="1">
    <source>
        <dbReference type="Pfam" id="PF00149"/>
    </source>
</evidence>
<dbReference type="GO" id="GO:0016787">
    <property type="term" value="F:hydrolase activity"/>
    <property type="evidence" value="ECO:0007669"/>
    <property type="project" value="InterPro"/>
</dbReference>
<dbReference type="EMBL" id="BMPG01000003">
    <property type="protein sequence ID" value="GGL66345.1"/>
    <property type="molecule type" value="Genomic_DNA"/>
</dbReference>
<dbReference type="Gene3D" id="3.60.21.10">
    <property type="match status" value="1"/>
</dbReference>
<dbReference type="InterPro" id="IPR051918">
    <property type="entry name" value="STPP_CPPED1"/>
</dbReference>
<evidence type="ECO:0000313" key="3">
    <source>
        <dbReference type="Proteomes" id="UP000607197"/>
    </source>
</evidence>
<protein>
    <recommendedName>
        <fullName evidence="1">Calcineurin-like phosphoesterase domain-containing protein</fullName>
    </recommendedName>
</protein>
<reference evidence="2" key="2">
    <citation type="submission" date="2020-09" db="EMBL/GenBank/DDBJ databases">
        <authorList>
            <person name="Sun Q."/>
            <person name="Ohkuma M."/>
        </authorList>
    </citation>
    <scope>NUCLEOTIDE SEQUENCE</scope>
    <source>
        <strain evidence="2">JCM 19596</strain>
    </source>
</reference>